<protein>
    <submittedName>
        <fullName evidence="5">Uncharacterized protein</fullName>
    </submittedName>
</protein>
<dbReference type="Pfam" id="PF04782">
    <property type="entry name" value="DUF632"/>
    <property type="match status" value="2"/>
</dbReference>
<proteinExistence type="predicted"/>
<dbReference type="Pfam" id="PF04783">
    <property type="entry name" value="DUF630"/>
    <property type="match status" value="1"/>
</dbReference>
<dbReference type="InterPro" id="IPR006868">
    <property type="entry name" value="DUF630"/>
</dbReference>
<feature type="domain" description="DUF632" evidence="3">
    <location>
        <begin position="439"/>
        <end position="579"/>
    </location>
</feature>
<evidence type="ECO:0000259" key="3">
    <source>
        <dbReference type="Pfam" id="PF04782"/>
    </source>
</evidence>
<dbReference type="PANTHER" id="PTHR21450">
    <property type="entry name" value="PROTEIN ALTERED PHOSPHATE STARVATION RESPONSE 1"/>
    <property type="match status" value="1"/>
</dbReference>
<feature type="region of interest" description="Disordered" evidence="2">
    <location>
        <begin position="164"/>
        <end position="185"/>
    </location>
</feature>
<feature type="compositionally biased region" description="Basic and acidic residues" evidence="2">
    <location>
        <begin position="89"/>
        <end position="105"/>
    </location>
</feature>
<gene>
    <name evidence="5" type="ORF">V6N12_044766</name>
</gene>
<feature type="region of interest" description="Disordered" evidence="2">
    <location>
        <begin position="52"/>
        <end position="105"/>
    </location>
</feature>
<dbReference type="PANTHER" id="PTHR21450:SF41">
    <property type="entry name" value="RNA POLYMERASE SUBUNIT BETA, PUTATIVE (DUF630 AND DUF632)-RELATED"/>
    <property type="match status" value="1"/>
</dbReference>
<evidence type="ECO:0000313" key="6">
    <source>
        <dbReference type="Proteomes" id="UP001472677"/>
    </source>
</evidence>
<keyword evidence="1" id="KW-0175">Coiled coil</keyword>
<sequence length="693" mass="78529">MGCSGSKLDDLPAVALCGERCTFLDEAIKQRFDLADAHLAYTALFEARGSPKKGAVSHHHSHSHSHSDTGSHLHFHSDSVEDDSGGSLHHSDHSSPLHDDGEGHIEYMHQNYPNYVPLETGSFPGGFMHMNFMKKQPTPSIVYQQRPVNPETIYMGESSSSSTYYPQSYLSSNNNNNNPNTGSYPYPGYPNYGGFSNHSSYSAPGYGSSLQPSSMAAGSSSKPPPPLPSPPRASAWDFLNPFESFDSYYPPYTPSRDSREKLFDSGGYSKSPVEDDRVRKSLPVNQRLRFIRRGPVLGLKMIGLNMRFMWWIRKWWMMRGPRSVGTGSRGAPRDIFEVIREIQVQFVRASESGSELAKLLEVGTLPYQQQRKHVSKMLPVVTPLSVVKSQPSTSKTGESFSKLYLWEKKLYNEVKAEEKIRVAYDKKSHNLKRLDQRGDEELWPLLNELIEGLNRMWKSMLECHRSQCQVIREAKALGLVGSSKKHNDDHLKATLQLEHELMNLTIRFSSWIGAQKGYVRGLNNWLLKCLYYEPEKSDDGIAPSSHPPIFVICNQWSQAMDRISEREVIDSMRGLAISVLQLMEQDKSEMHRRMMANKDLERKARSLDREDQKLQKEIQALDKKLVLVAGDGNNLSIGGNVVYQSETSNRSLQGSLQRIFEAMEKFSSESSKAYDELLQRVKERIAQEHERVS</sequence>
<feature type="coiled-coil region" evidence="1">
    <location>
        <begin position="597"/>
        <end position="624"/>
    </location>
</feature>
<evidence type="ECO:0000256" key="2">
    <source>
        <dbReference type="SAM" id="MobiDB-lite"/>
    </source>
</evidence>
<name>A0ABR2BBG8_9ROSI</name>
<evidence type="ECO:0000256" key="1">
    <source>
        <dbReference type="SAM" id="Coils"/>
    </source>
</evidence>
<comment type="caution">
    <text evidence="5">The sequence shown here is derived from an EMBL/GenBank/DDBJ whole genome shotgun (WGS) entry which is preliminary data.</text>
</comment>
<reference evidence="5 6" key="1">
    <citation type="journal article" date="2024" name="G3 (Bethesda)">
        <title>Genome assembly of Hibiscus sabdariffa L. provides insights into metabolisms of medicinal natural products.</title>
        <authorList>
            <person name="Kim T."/>
        </authorList>
    </citation>
    <scope>NUCLEOTIDE SEQUENCE [LARGE SCALE GENOMIC DNA]</scope>
    <source>
        <strain evidence="5">TK-2024</strain>
        <tissue evidence="5">Old leaves</tissue>
    </source>
</reference>
<feature type="domain" description="DUF630" evidence="4">
    <location>
        <begin position="1"/>
        <end position="42"/>
    </location>
</feature>
<dbReference type="Proteomes" id="UP001472677">
    <property type="component" value="Unassembled WGS sequence"/>
</dbReference>
<dbReference type="EMBL" id="JBBPBM010000144">
    <property type="protein sequence ID" value="KAK8504221.1"/>
    <property type="molecule type" value="Genomic_DNA"/>
</dbReference>
<feature type="compositionally biased region" description="Basic residues" evidence="2">
    <location>
        <begin position="55"/>
        <end position="64"/>
    </location>
</feature>
<evidence type="ECO:0000259" key="4">
    <source>
        <dbReference type="Pfam" id="PF04783"/>
    </source>
</evidence>
<feature type="compositionally biased region" description="Basic and acidic residues" evidence="2">
    <location>
        <begin position="65"/>
        <end position="79"/>
    </location>
</feature>
<keyword evidence="6" id="KW-1185">Reference proteome</keyword>
<organism evidence="5 6">
    <name type="scientific">Hibiscus sabdariffa</name>
    <name type="common">roselle</name>
    <dbReference type="NCBI Taxonomy" id="183260"/>
    <lineage>
        <taxon>Eukaryota</taxon>
        <taxon>Viridiplantae</taxon>
        <taxon>Streptophyta</taxon>
        <taxon>Embryophyta</taxon>
        <taxon>Tracheophyta</taxon>
        <taxon>Spermatophyta</taxon>
        <taxon>Magnoliopsida</taxon>
        <taxon>eudicotyledons</taxon>
        <taxon>Gunneridae</taxon>
        <taxon>Pentapetalae</taxon>
        <taxon>rosids</taxon>
        <taxon>malvids</taxon>
        <taxon>Malvales</taxon>
        <taxon>Malvaceae</taxon>
        <taxon>Malvoideae</taxon>
        <taxon>Hibiscus</taxon>
    </lineage>
</organism>
<feature type="region of interest" description="Disordered" evidence="2">
    <location>
        <begin position="206"/>
        <end position="233"/>
    </location>
</feature>
<evidence type="ECO:0000313" key="5">
    <source>
        <dbReference type="EMBL" id="KAK8504221.1"/>
    </source>
</evidence>
<feature type="compositionally biased region" description="Pro residues" evidence="2">
    <location>
        <begin position="222"/>
        <end position="231"/>
    </location>
</feature>
<accession>A0ABR2BBG8</accession>
<feature type="compositionally biased region" description="Low complexity" evidence="2">
    <location>
        <begin position="208"/>
        <end position="221"/>
    </location>
</feature>
<dbReference type="InterPro" id="IPR006867">
    <property type="entry name" value="DUF632"/>
</dbReference>
<feature type="domain" description="DUF632" evidence="3">
    <location>
        <begin position="336"/>
        <end position="438"/>
    </location>
</feature>